<feature type="compositionally biased region" description="Pro residues" evidence="1">
    <location>
        <begin position="55"/>
        <end position="65"/>
    </location>
</feature>
<feature type="region of interest" description="Disordered" evidence="1">
    <location>
        <begin position="243"/>
        <end position="288"/>
    </location>
</feature>
<dbReference type="NCBIfam" id="TIGR02098">
    <property type="entry name" value="MJ0042_CXXC"/>
    <property type="match status" value="1"/>
</dbReference>
<protein>
    <recommendedName>
        <fullName evidence="3">Zinc finger/thioredoxin putative domain-containing protein</fullName>
    </recommendedName>
</protein>
<feature type="compositionally biased region" description="Low complexity" evidence="1">
    <location>
        <begin position="391"/>
        <end position="405"/>
    </location>
</feature>
<name>A0ABM7PLL2_9BACT</name>
<dbReference type="Pfam" id="PF11906">
    <property type="entry name" value="DUF3426"/>
    <property type="match status" value="1"/>
</dbReference>
<keyword evidence="2" id="KW-1133">Transmembrane helix</keyword>
<reference evidence="4 5" key="1">
    <citation type="submission" date="2021-02" db="EMBL/GenBank/DDBJ databases">
        <title>Complete genome of Desulfoluna sp. strain ASN36.</title>
        <authorList>
            <person name="Takahashi A."/>
            <person name="Kojima H."/>
            <person name="Fukui M."/>
        </authorList>
    </citation>
    <scope>NUCLEOTIDE SEQUENCE [LARGE SCALE GENOMIC DNA]</scope>
    <source>
        <strain evidence="4 5">ASN36</strain>
    </source>
</reference>
<organism evidence="4 5">
    <name type="scientific">Desulfoluna limicola</name>
    <dbReference type="NCBI Taxonomy" id="2810562"/>
    <lineage>
        <taxon>Bacteria</taxon>
        <taxon>Pseudomonadati</taxon>
        <taxon>Thermodesulfobacteriota</taxon>
        <taxon>Desulfobacteria</taxon>
        <taxon>Desulfobacterales</taxon>
        <taxon>Desulfolunaceae</taxon>
        <taxon>Desulfoluna</taxon>
    </lineage>
</organism>
<feature type="domain" description="Zinc finger/thioredoxin putative" evidence="3">
    <location>
        <begin position="1"/>
        <end position="36"/>
    </location>
</feature>
<evidence type="ECO:0000256" key="1">
    <source>
        <dbReference type="SAM" id="MobiDB-lite"/>
    </source>
</evidence>
<dbReference type="RefSeq" id="WP_236889816.1">
    <property type="nucleotide sequence ID" value="NZ_AP024488.1"/>
</dbReference>
<feature type="transmembrane region" description="Helical" evidence="2">
    <location>
        <begin position="532"/>
        <end position="552"/>
    </location>
</feature>
<gene>
    <name evidence="4" type="ORF">DSLASN_40500</name>
</gene>
<feature type="compositionally biased region" description="Acidic residues" evidence="1">
    <location>
        <begin position="151"/>
        <end position="170"/>
    </location>
</feature>
<feature type="compositionally biased region" description="Low complexity" evidence="1">
    <location>
        <begin position="40"/>
        <end position="54"/>
    </location>
</feature>
<dbReference type="Proteomes" id="UP001320148">
    <property type="component" value="Chromosome"/>
</dbReference>
<evidence type="ECO:0000313" key="5">
    <source>
        <dbReference type="Proteomes" id="UP001320148"/>
    </source>
</evidence>
<feature type="compositionally biased region" description="Acidic residues" evidence="1">
    <location>
        <begin position="122"/>
        <end position="142"/>
    </location>
</feature>
<dbReference type="InterPro" id="IPR021834">
    <property type="entry name" value="DUF3426"/>
</dbReference>
<keyword evidence="2" id="KW-0472">Membrane</keyword>
<dbReference type="Pfam" id="PF13717">
    <property type="entry name" value="Zn_ribbon_4"/>
    <property type="match status" value="1"/>
</dbReference>
<feature type="compositionally biased region" description="Acidic residues" evidence="1">
    <location>
        <begin position="257"/>
        <end position="271"/>
    </location>
</feature>
<accession>A0ABM7PLL2</accession>
<keyword evidence="2" id="KW-0812">Transmembrane</keyword>
<evidence type="ECO:0000256" key="2">
    <source>
        <dbReference type="SAM" id="Phobius"/>
    </source>
</evidence>
<dbReference type="InterPro" id="IPR011723">
    <property type="entry name" value="Znf/thioredoxin_put"/>
</dbReference>
<feature type="region of interest" description="Disordered" evidence="1">
    <location>
        <begin position="391"/>
        <end position="414"/>
    </location>
</feature>
<evidence type="ECO:0000259" key="3">
    <source>
        <dbReference type="Pfam" id="PF13717"/>
    </source>
</evidence>
<feature type="compositionally biased region" description="Low complexity" evidence="1">
    <location>
        <begin position="100"/>
        <end position="114"/>
    </location>
</feature>
<feature type="compositionally biased region" description="Acidic residues" evidence="1">
    <location>
        <begin position="179"/>
        <end position="189"/>
    </location>
</feature>
<feature type="compositionally biased region" description="Acidic residues" evidence="1">
    <location>
        <begin position="73"/>
        <end position="83"/>
    </location>
</feature>
<feature type="region of interest" description="Disordered" evidence="1">
    <location>
        <begin position="40"/>
        <end position="231"/>
    </location>
</feature>
<sequence>MIITCQECDSRFVLDDKLIKPTGSKVRCSSCKHVFKVFPEAAAPSPVEPETLTPEPAPVAPPPQAQTPRNLDEGDDLAEELDRELDRLFGPDDDDSFFGEAPAEEAAPAAAAAPAPAPVPEEAPEESIEEIDLDDLGLDDLDLSQSPAEMAPEDFDLSDLDLDLSLDDDGGPALSAAGDEVDDELDFSDLEASLTGEDLDGAGLEEDDDLSDIGLTLDESGTLDTSRDEDLMGDLDFSDLEASLTEAPALAPTPDVPSEESFDFGDMDLSLDDGSAPGDDTAGPEEELDFSDISLSLDDGSDDMALRGDTDELSLSLDNGELESVSLGGGGELDLSLDDAPAGAVAAAASTGALLDDSEGFMDLDLDLDEDEPMQGALESSLDEELDLSELENLLQEEPPAAQEPVPEDDDIELELDFDFQADEKTEEMEPLSKEGLDESDFSDIEAMLEQDDKPLDVAADLDEDIDLNLELDLAPESEPVAAAPQAVGSEPMVDLTEIDDDEMGPSTSATPKEKASKTFASGGGRGSGLRIFLTILLVVALLFAILVGVYAMRDKIRDRTGVAIPTIAVVEQAREQVAMLDIPGVSDWVRPEVKDPDGILNLVTQDVAGRFVTNPALGDLFVITGKVRNNYQTTRHSIRLTGRLFTNDNREVQGKEFFAGNMMTDDELATLTMAQIDQRLMTTLGNENINARVRPGQLVPFMVVYAKLPDDLAEFAVEVRGSIEGAAIK</sequence>
<evidence type="ECO:0000313" key="4">
    <source>
        <dbReference type="EMBL" id="BCS98418.1"/>
    </source>
</evidence>
<feature type="compositionally biased region" description="Acidic residues" evidence="1">
    <location>
        <begin position="197"/>
        <end position="211"/>
    </location>
</feature>
<feature type="region of interest" description="Disordered" evidence="1">
    <location>
        <begin position="499"/>
        <end position="524"/>
    </location>
</feature>
<keyword evidence="5" id="KW-1185">Reference proteome</keyword>
<dbReference type="EMBL" id="AP024488">
    <property type="protein sequence ID" value="BCS98418.1"/>
    <property type="molecule type" value="Genomic_DNA"/>
</dbReference>
<proteinExistence type="predicted"/>